<dbReference type="Proteomes" id="UP000024635">
    <property type="component" value="Unassembled WGS sequence"/>
</dbReference>
<organism evidence="2 3">
    <name type="scientific">Ancylostoma ceylanicum</name>
    <dbReference type="NCBI Taxonomy" id="53326"/>
    <lineage>
        <taxon>Eukaryota</taxon>
        <taxon>Metazoa</taxon>
        <taxon>Ecdysozoa</taxon>
        <taxon>Nematoda</taxon>
        <taxon>Chromadorea</taxon>
        <taxon>Rhabditida</taxon>
        <taxon>Rhabditina</taxon>
        <taxon>Rhabditomorpha</taxon>
        <taxon>Strongyloidea</taxon>
        <taxon>Ancylostomatidae</taxon>
        <taxon>Ancylostomatinae</taxon>
        <taxon>Ancylostoma</taxon>
    </lineage>
</organism>
<accession>A0A016RZL1</accession>
<keyword evidence="1" id="KW-0175">Coiled coil</keyword>
<keyword evidence="3" id="KW-1185">Reference proteome</keyword>
<sequence>MVDNGNDKDFVDKFHAWSLKEDKKLCDSMESGKENVIARIKQLEQKLSQTTQSIQQLSSYVDKVHASLAASSYSRFIEQARQKLNDSPPGTFALTLLRAMYIKVLVFSNVNVLPYYTKPPICESNPIKWQFWWK</sequence>
<gene>
    <name evidence="2" type="primary">Acey_s0329.g2677</name>
    <name evidence="2" type="ORF">Y032_0329g2677</name>
</gene>
<name>A0A016RZL1_9BILA</name>
<evidence type="ECO:0000256" key="1">
    <source>
        <dbReference type="SAM" id="Coils"/>
    </source>
</evidence>
<dbReference type="AlphaFoldDB" id="A0A016RZL1"/>
<comment type="caution">
    <text evidence="2">The sequence shown here is derived from an EMBL/GenBank/DDBJ whole genome shotgun (WGS) entry which is preliminary data.</text>
</comment>
<evidence type="ECO:0000313" key="2">
    <source>
        <dbReference type="EMBL" id="EYB83803.1"/>
    </source>
</evidence>
<dbReference type="EMBL" id="JARK01001665">
    <property type="protein sequence ID" value="EYB83803.1"/>
    <property type="molecule type" value="Genomic_DNA"/>
</dbReference>
<evidence type="ECO:0000313" key="3">
    <source>
        <dbReference type="Proteomes" id="UP000024635"/>
    </source>
</evidence>
<proteinExistence type="predicted"/>
<feature type="coiled-coil region" evidence="1">
    <location>
        <begin position="26"/>
        <end position="60"/>
    </location>
</feature>
<protein>
    <submittedName>
        <fullName evidence="2">Uncharacterized protein</fullName>
    </submittedName>
</protein>
<reference evidence="3" key="1">
    <citation type="journal article" date="2015" name="Nat. Genet.">
        <title>The genome and transcriptome of the zoonotic hookworm Ancylostoma ceylanicum identify infection-specific gene families.</title>
        <authorList>
            <person name="Schwarz E.M."/>
            <person name="Hu Y."/>
            <person name="Antoshechkin I."/>
            <person name="Miller M.M."/>
            <person name="Sternberg P.W."/>
            <person name="Aroian R.V."/>
        </authorList>
    </citation>
    <scope>NUCLEOTIDE SEQUENCE</scope>
    <source>
        <strain evidence="3">HY135</strain>
    </source>
</reference>